<dbReference type="InterPro" id="IPR027417">
    <property type="entry name" value="P-loop_NTPase"/>
</dbReference>
<dbReference type="Proteomes" id="UP000295444">
    <property type="component" value="Unassembled WGS sequence"/>
</dbReference>
<proteinExistence type="predicted"/>
<keyword evidence="2" id="KW-1185">Reference proteome</keyword>
<gene>
    <name evidence="1" type="ORF">EV186_103618</name>
</gene>
<reference evidence="1 2" key="1">
    <citation type="submission" date="2019-03" db="EMBL/GenBank/DDBJ databases">
        <title>Genomic Encyclopedia of Type Strains, Phase IV (KMG-IV): sequencing the most valuable type-strain genomes for metagenomic binning, comparative biology and taxonomic classification.</title>
        <authorList>
            <person name="Goeker M."/>
        </authorList>
    </citation>
    <scope>NUCLEOTIDE SEQUENCE [LARGE SCALE GENOMIC DNA]</scope>
    <source>
        <strain evidence="1 2">DSM 45361</strain>
    </source>
</reference>
<organism evidence="1 2">
    <name type="scientific">Labedaea rhizosphaerae</name>
    <dbReference type="NCBI Taxonomy" id="598644"/>
    <lineage>
        <taxon>Bacteria</taxon>
        <taxon>Bacillati</taxon>
        <taxon>Actinomycetota</taxon>
        <taxon>Actinomycetes</taxon>
        <taxon>Pseudonocardiales</taxon>
        <taxon>Pseudonocardiaceae</taxon>
        <taxon>Labedaea</taxon>
    </lineage>
</organism>
<dbReference type="EMBL" id="SNXZ01000003">
    <property type="protein sequence ID" value="TDP97654.1"/>
    <property type="molecule type" value="Genomic_DNA"/>
</dbReference>
<evidence type="ECO:0000313" key="1">
    <source>
        <dbReference type="EMBL" id="TDP97654.1"/>
    </source>
</evidence>
<sequence>MLGSTEPRLWTPPLRELNPDTSYGFDVIEFADETLKAPLDPWQQWLVIHAGELLPDGRPRFRKVLVLVARQNGKTHVVVVLSLFWLFIDRVEMVLGTSTKLDYAAESWRKAIKLAKRVREFRPEITHRDAIRKANGEQVFWRSDADERELDEGSRYKIAASNEEGGRSLTIDRLVLDELRQHHDYSAHDASVPATNAVPDAQIWAMSNAGNDNSIVLNDMRDDALTYIRTGKGDSRLGLFEWSCLPGADPLDVRALAQANPNLNRRNDQDALLGDAATAVAKGGKKLAGFKTENMCIRVPRMDPAISPVGWENGADPGDLLSVRRRVVLCLDVSMDNAHATLVAAAVLADGRVRVEVVAAWDGPQWTTRFRKEFREKVGDIRPRKVGWFPGGPAAGLATEMTEQRREGWPPKGVKFEEIRRDVPAVCMGFAVAVDGGGIAHSHDPLLDDQVEGAEKLWAGDTWRFIRKGAGHVDAVYGASGAVHLARTLPPPPRKPIVVHGRPAA</sequence>
<accession>A0A4R6SDB5</accession>
<evidence type="ECO:0000313" key="2">
    <source>
        <dbReference type="Proteomes" id="UP000295444"/>
    </source>
</evidence>
<name>A0A4R6SDB5_LABRH</name>
<comment type="caution">
    <text evidence="1">The sequence shown here is derived from an EMBL/GenBank/DDBJ whole genome shotgun (WGS) entry which is preliminary data.</text>
</comment>
<protein>
    <recommendedName>
        <fullName evidence="3">Phage terminase large subunit-like protein</fullName>
    </recommendedName>
</protein>
<dbReference type="Gene3D" id="3.40.50.300">
    <property type="entry name" value="P-loop containing nucleotide triphosphate hydrolases"/>
    <property type="match status" value="1"/>
</dbReference>
<evidence type="ECO:0008006" key="3">
    <source>
        <dbReference type="Google" id="ProtNLM"/>
    </source>
</evidence>
<dbReference type="AlphaFoldDB" id="A0A4R6SDB5"/>